<dbReference type="InterPro" id="IPR014757">
    <property type="entry name" value="Tscrpt_reg_IclR_C"/>
</dbReference>
<comment type="caution">
    <text evidence="6">The sequence shown here is derived from an EMBL/GenBank/DDBJ whole genome shotgun (WGS) entry which is preliminary data.</text>
</comment>
<dbReference type="InterPro" id="IPR036388">
    <property type="entry name" value="WH-like_DNA-bd_sf"/>
</dbReference>
<dbReference type="SUPFAM" id="SSF46785">
    <property type="entry name" value="Winged helix' DNA-binding domain"/>
    <property type="match status" value="1"/>
</dbReference>
<dbReference type="PROSITE" id="PS51077">
    <property type="entry name" value="HTH_ICLR"/>
    <property type="match status" value="1"/>
</dbReference>
<dbReference type="GO" id="GO:0003700">
    <property type="term" value="F:DNA-binding transcription factor activity"/>
    <property type="evidence" value="ECO:0007669"/>
    <property type="project" value="TreeGrafter"/>
</dbReference>
<dbReference type="InterPro" id="IPR036390">
    <property type="entry name" value="WH_DNA-bd_sf"/>
</dbReference>
<dbReference type="PANTHER" id="PTHR30136">
    <property type="entry name" value="HELIX-TURN-HELIX TRANSCRIPTIONAL REGULATOR, ICLR FAMILY"/>
    <property type="match status" value="1"/>
</dbReference>
<dbReference type="InterPro" id="IPR050707">
    <property type="entry name" value="HTH_MetabolicPath_Reg"/>
</dbReference>
<dbReference type="SUPFAM" id="SSF55781">
    <property type="entry name" value="GAF domain-like"/>
    <property type="match status" value="1"/>
</dbReference>
<evidence type="ECO:0000259" key="5">
    <source>
        <dbReference type="PROSITE" id="PS51078"/>
    </source>
</evidence>
<dbReference type="Gene3D" id="1.10.10.10">
    <property type="entry name" value="Winged helix-like DNA-binding domain superfamily/Winged helix DNA-binding domain"/>
    <property type="match status" value="1"/>
</dbReference>
<dbReference type="AlphaFoldDB" id="A0A7W7R1E7"/>
<dbReference type="PROSITE" id="PS51078">
    <property type="entry name" value="ICLR_ED"/>
    <property type="match status" value="1"/>
</dbReference>
<proteinExistence type="predicted"/>
<dbReference type="InterPro" id="IPR005471">
    <property type="entry name" value="Tscrpt_reg_IclR_N"/>
</dbReference>
<dbReference type="PANTHER" id="PTHR30136:SF24">
    <property type="entry name" value="HTH-TYPE TRANSCRIPTIONAL REPRESSOR ALLR"/>
    <property type="match status" value="1"/>
</dbReference>
<sequence length="273" mass="28918">MSQTVDRALTILVSLGDGPASLEQAANRIGVHKSTALRLLRTLEEHGFVHRQSDHRYRLGGRLLSLAQTALEGIDVRQVSAPYLASLNERYGHTVHLAVLEGPEVLYVDKVEGRYPGATSGWLGAASRIGKRAPATATASGKVLLAGLNEDQLTAALDGQEFPARTPRSLRSAAELRAELAAVSRQGWALDQAEYEETVNCLAAPITGIEGTAIAACAIAAPVSAASVSELSRLLPELLCTVEAISLAYGGSPTPRWCENRCGAKHAVRASHI</sequence>
<evidence type="ECO:0000256" key="1">
    <source>
        <dbReference type="ARBA" id="ARBA00023015"/>
    </source>
</evidence>
<feature type="domain" description="HTH iclR-type" evidence="4">
    <location>
        <begin position="2"/>
        <end position="61"/>
    </location>
</feature>
<dbReference type="EMBL" id="JACHJV010000001">
    <property type="protein sequence ID" value="MBB4923438.1"/>
    <property type="molecule type" value="Genomic_DNA"/>
</dbReference>
<dbReference type="SMART" id="SM00346">
    <property type="entry name" value="HTH_ICLR"/>
    <property type="match status" value="1"/>
</dbReference>
<keyword evidence="7" id="KW-1185">Reference proteome</keyword>
<dbReference type="GO" id="GO:0003677">
    <property type="term" value="F:DNA binding"/>
    <property type="evidence" value="ECO:0007669"/>
    <property type="project" value="UniProtKB-KW"/>
</dbReference>
<evidence type="ECO:0000313" key="7">
    <source>
        <dbReference type="Proteomes" id="UP000540506"/>
    </source>
</evidence>
<dbReference type="Pfam" id="PF01614">
    <property type="entry name" value="IclR_C"/>
    <property type="match status" value="1"/>
</dbReference>
<name>A0A7W7R1E7_KITKI</name>
<keyword evidence="1" id="KW-0805">Transcription regulation</keyword>
<organism evidence="6 7">
    <name type="scientific">Kitasatospora kifunensis</name>
    <name type="common">Streptomyces kifunensis</name>
    <dbReference type="NCBI Taxonomy" id="58351"/>
    <lineage>
        <taxon>Bacteria</taxon>
        <taxon>Bacillati</taxon>
        <taxon>Actinomycetota</taxon>
        <taxon>Actinomycetes</taxon>
        <taxon>Kitasatosporales</taxon>
        <taxon>Streptomycetaceae</taxon>
        <taxon>Kitasatospora</taxon>
    </lineage>
</organism>
<evidence type="ECO:0000256" key="2">
    <source>
        <dbReference type="ARBA" id="ARBA00023125"/>
    </source>
</evidence>
<keyword evidence="3" id="KW-0804">Transcription</keyword>
<dbReference type="InterPro" id="IPR029016">
    <property type="entry name" value="GAF-like_dom_sf"/>
</dbReference>
<feature type="domain" description="IclR-ED" evidence="5">
    <location>
        <begin position="62"/>
        <end position="251"/>
    </location>
</feature>
<dbReference type="Proteomes" id="UP000540506">
    <property type="component" value="Unassembled WGS sequence"/>
</dbReference>
<dbReference type="Gene3D" id="3.30.450.40">
    <property type="match status" value="1"/>
</dbReference>
<evidence type="ECO:0000256" key="3">
    <source>
        <dbReference type="ARBA" id="ARBA00023163"/>
    </source>
</evidence>
<accession>A0A7W7R1E7</accession>
<reference evidence="6 7" key="1">
    <citation type="submission" date="2020-08" db="EMBL/GenBank/DDBJ databases">
        <title>Sequencing the genomes of 1000 actinobacteria strains.</title>
        <authorList>
            <person name="Klenk H.-P."/>
        </authorList>
    </citation>
    <scope>NUCLEOTIDE SEQUENCE [LARGE SCALE GENOMIC DNA]</scope>
    <source>
        <strain evidence="6 7">DSM 41654</strain>
    </source>
</reference>
<evidence type="ECO:0000313" key="6">
    <source>
        <dbReference type="EMBL" id="MBB4923438.1"/>
    </source>
</evidence>
<gene>
    <name evidence="6" type="ORF">FHR34_002431</name>
</gene>
<dbReference type="RefSeq" id="WP_184935447.1">
    <property type="nucleotide sequence ID" value="NZ_JACHJV010000001.1"/>
</dbReference>
<protein>
    <submittedName>
        <fullName evidence="6">DNA-binding IclR family transcriptional regulator</fullName>
    </submittedName>
</protein>
<dbReference type="GO" id="GO:0045892">
    <property type="term" value="P:negative regulation of DNA-templated transcription"/>
    <property type="evidence" value="ECO:0007669"/>
    <property type="project" value="TreeGrafter"/>
</dbReference>
<evidence type="ECO:0000259" key="4">
    <source>
        <dbReference type="PROSITE" id="PS51077"/>
    </source>
</evidence>
<keyword evidence="2 6" id="KW-0238">DNA-binding</keyword>
<dbReference type="Pfam" id="PF09339">
    <property type="entry name" value="HTH_IclR"/>
    <property type="match status" value="1"/>
</dbReference>